<dbReference type="Proteomes" id="UP001256646">
    <property type="component" value="Unassembled WGS sequence"/>
</dbReference>
<evidence type="ECO:0000313" key="2">
    <source>
        <dbReference type="Proteomes" id="UP001256646"/>
    </source>
</evidence>
<keyword evidence="2" id="KW-1185">Reference proteome</keyword>
<gene>
    <name evidence="1" type="ORF">RGC78_07640</name>
</gene>
<dbReference type="RefSeq" id="WP_252211917.1">
    <property type="nucleotide sequence ID" value="NZ_JAVJAN010000017.1"/>
</dbReference>
<comment type="caution">
    <text evidence="1">The sequence shown here is derived from an EMBL/GenBank/DDBJ whole genome shotgun (WGS) entry which is preliminary data.</text>
</comment>
<organism evidence="1 2">
    <name type="scientific">Clostridium aquiflavi</name>
    <dbReference type="NCBI Taxonomy" id="3073603"/>
    <lineage>
        <taxon>Bacteria</taxon>
        <taxon>Bacillati</taxon>
        <taxon>Bacillota</taxon>
        <taxon>Clostridia</taxon>
        <taxon>Eubacteriales</taxon>
        <taxon>Clostridiaceae</taxon>
        <taxon>Clostridium</taxon>
    </lineage>
</organism>
<name>A0ABU1EGV6_9CLOT</name>
<proteinExistence type="predicted"/>
<evidence type="ECO:0000313" key="1">
    <source>
        <dbReference type="EMBL" id="MDR5587342.1"/>
    </source>
</evidence>
<protein>
    <submittedName>
        <fullName evidence="1">Uncharacterized protein</fullName>
    </submittedName>
</protein>
<reference evidence="1 2" key="1">
    <citation type="submission" date="2023-09" db="EMBL/GenBank/DDBJ databases">
        <authorList>
            <person name="Zhai L."/>
        </authorList>
    </citation>
    <scope>NUCLEOTIDE SEQUENCE [LARGE SCALE GENOMIC DNA]</scope>
    <source>
        <strain evidence="1 2">5 N-1</strain>
    </source>
</reference>
<accession>A0ABU1EGV6</accession>
<sequence length="121" mass="14064">MKYRNLINEQSQDITVLSQLLKTYVDSYRLLIGGASELYNVNIAKKSEVKKALDRISELGELIDKLIVSLDKCESGYIKYCKIKSDYISVKSEKDIILTEIDNELDFKDNKNRDEDEYEEI</sequence>
<dbReference type="EMBL" id="JAVJAN010000017">
    <property type="protein sequence ID" value="MDR5587342.1"/>
    <property type="molecule type" value="Genomic_DNA"/>
</dbReference>